<dbReference type="AlphaFoldDB" id="I1XN09"/>
<dbReference type="Proteomes" id="UP000009144">
    <property type="component" value="Chromosome"/>
</dbReference>
<protein>
    <submittedName>
        <fullName evidence="1">Uncharacterized protein</fullName>
    </submittedName>
</protein>
<evidence type="ECO:0000313" key="2">
    <source>
        <dbReference type="Proteomes" id="UP000009144"/>
    </source>
</evidence>
<reference evidence="1 2" key="1">
    <citation type="journal article" date="2012" name="J. Bacteriol.">
        <title>Complete genome sequences of Methylophaga sp. strain JAM1 and Methylophaga sp. strain JAM7.</title>
        <authorList>
            <person name="Villeneuve C."/>
            <person name="Martineau C."/>
            <person name="Mauffrey F."/>
            <person name="Villemur R."/>
        </authorList>
    </citation>
    <scope>NUCLEOTIDE SEQUENCE [LARGE SCALE GENOMIC DNA]</scope>
    <source>
        <strain evidence="1 2">JAM1</strain>
    </source>
</reference>
<reference evidence="1 2" key="2">
    <citation type="journal article" date="2013" name="Int. J. Syst. Evol. Microbiol.">
        <title>Methylophaga nitratireducenticrescens sp. nov. and Methylophaga frappieri sp. nov., isolated from the biofilm of the methanol-fed denitrification system treating the seawater at the Montreal Biodome.</title>
        <authorList>
            <person name="Villeneuve C."/>
            <person name="Martineau C."/>
            <person name="Mauffrey F."/>
            <person name="Villemur R."/>
        </authorList>
    </citation>
    <scope>NUCLEOTIDE SEQUENCE [LARGE SCALE GENOMIC DNA]</scope>
    <source>
        <strain evidence="1 2">JAM1</strain>
    </source>
</reference>
<proteinExistence type="predicted"/>
<dbReference type="EMBL" id="CP003390">
    <property type="protein sequence ID" value="AFI85778.1"/>
    <property type="molecule type" value="Genomic_DNA"/>
</dbReference>
<gene>
    <name evidence="1" type="ordered locus">Q7A_3003</name>
</gene>
<keyword evidence="2" id="KW-1185">Reference proteome</keyword>
<dbReference type="HOGENOM" id="CLU_3137598_0_0_6"/>
<accession>I1XN09</accession>
<organism evidence="1 2">
    <name type="scientific">Methylophaga nitratireducenticrescens</name>
    <dbReference type="NCBI Taxonomy" id="754476"/>
    <lineage>
        <taxon>Bacteria</taxon>
        <taxon>Pseudomonadati</taxon>
        <taxon>Pseudomonadota</taxon>
        <taxon>Gammaproteobacteria</taxon>
        <taxon>Thiotrichales</taxon>
        <taxon>Piscirickettsiaceae</taxon>
        <taxon>Methylophaga</taxon>
    </lineage>
</organism>
<sequence>MWQVIPALPLSGDNITIKQLSCRPEMCLKDLPKRQNRDDFARFLADAQW</sequence>
<dbReference type="PATRIC" id="fig|754476.3.peg.2949"/>
<evidence type="ECO:0000313" key="1">
    <source>
        <dbReference type="EMBL" id="AFI85778.1"/>
    </source>
</evidence>
<name>I1XN09_METNJ</name>